<comment type="caution">
    <text evidence="10">The sequence shown here is derived from an EMBL/GenBank/DDBJ whole genome shotgun (WGS) entry which is preliminary data.</text>
</comment>
<organism evidence="10 11">
    <name type="scientific">Paramicrosporidium saccamoebae</name>
    <dbReference type="NCBI Taxonomy" id="1246581"/>
    <lineage>
        <taxon>Eukaryota</taxon>
        <taxon>Fungi</taxon>
        <taxon>Fungi incertae sedis</taxon>
        <taxon>Cryptomycota</taxon>
        <taxon>Cryptomycota incertae sedis</taxon>
        <taxon>Paramicrosporidium</taxon>
    </lineage>
</organism>
<evidence type="ECO:0000313" key="10">
    <source>
        <dbReference type="EMBL" id="PJF17706.1"/>
    </source>
</evidence>
<dbReference type="OrthoDB" id="786951at2759"/>
<evidence type="ECO:0000256" key="6">
    <source>
        <dbReference type="ARBA" id="ARBA00022884"/>
    </source>
</evidence>
<dbReference type="SMART" id="SM00443">
    <property type="entry name" value="G_patch"/>
    <property type="match status" value="1"/>
</dbReference>
<dbReference type="STRING" id="1246581.A0A2H9TJ06"/>
<evidence type="ECO:0000259" key="9">
    <source>
        <dbReference type="PROSITE" id="PS50174"/>
    </source>
</evidence>
<dbReference type="InterPro" id="IPR001876">
    <property type="entry name" value="Znf_RanBP2"/>
</dbReference>
<dbReference type="Pfam" id="PF01585">
    <property type="entry name" value="G-patch"/>
    <property type="match status" value="1"/>
</dbReference>
<evidence type="ECO:0000256" key="8">
    <source>
        <dbReference type="SAM" id="MobiDB-lite"/>
    </source>
</evidence>
<dbReference type="GO" id="GO:0000398">
    <property type="term" value="P:mRNA splicing, via spliceosome"/>
    <property type="evidence" value="ECO:0007669"/>
    <property type="project" value="TreeGrafter"/>
</dbReference>
<keyword evidence="7" id="KW-0539">Nucleus</keyword>
<dbReference type="SUPFAM" id="SSF54928">
    <property type="entry name" value="RNA-binding domain, RBD"/>
    <property type="match status" value="1"/>
</dbReference>
<feature type="domain" description="G-patch" evidence="9">
    <location>
        <begin position="324"/>
        <end position="372"/>
    </location>
</feature>
<name>A0A2H9TJ06_9FUNG</name>
<reference evidence="10 11" key="1">
    <citation type="submission" date="2016-10" db="EMBL/GenBank/DDBJ databases">
        <title>The genome of Paramicrosporidium saccamoebae is the missing link in understanding Cryptomycota and Microsporidia evolution.</title>
        <authorList>
            <person name="Quandt C.A."/>
            <person name="Beaudet D."/>
            <person name="Corsaro D."/>
            <person name="Michel R."/>
            <person name="Corradi N."/>
            <person name="James T."/>
        </authorList>
    </citation>
    <scope>NUCLEOTIDE SEQUENCE [LARGE SCALE GENOMIC DNA]</scope>
    <source>
        <strain evidence="10 11">KSL3</strain>
    </source>
</reference>
<dbReference type="PROSITE" id="PS50174">
    <property type="entry name" value="G_PATCH"/>
    <property type="match status" value="1"/>
</dbReference>
<dbReference type="InterPro" id="IPR000467">
    <property type="entry name" value="G_patch_dom"/>
</dbReference>
<dbReference type="PANTHER" id="PTHR13948">
    <property type="entry name" value="RNA-BINDING PROTEIN"/>
    <property type="match status" value="1"/>
</dbReference>
<gene>
    <name evidence="10" type="ORF">PSACC_02480</name>
</gene>
<proteinExistence type="predicted"/>
<comment type="subcellular location">
    <subcellularLocation>
        <location evidence="1">Nucleus</location>
    </subcellularLocation>
</comment>
<protein>
    <recommendedName>
        <fullName evidence="9">G-patch domain-containing protein</fullName>
    </recommendedName>
</protein>
<evidence type="ECO:0000256" key="5">
    <source>
        <dbReference type="ARBA" id="ARBA00022833"/>
    </source>
</evidence>
<dbReference type="GO" id="GO:0008270">
    <property type="term" value="F:zinc ion binding"/>
    <property type="evidence" value="ECO:0007669"/>
    <property type="project" value="UniProtKB-KW"/>
</dbReference>
<feature type="region of interest" description="Disordered" evidence="8">
    <location>
        <begin position="299"/>
        <end position="323"/>
    </location>
</feature>
<evidence type="ECO:0000256" key="3">
    <source>
        <dbReference type="ARBA" id="ARBA00022737"/>
    </source>
</evidence>
<sequence>MSASMRRSLVIRGLPISASLTKGVALVSCNDTETYEALLSLSGALYIDYHPVLIEHSVEEVRSGWECQYCKASNYHWRQQCYKCLVNKSSPAPVTVVQAVELTGSQDIYVESHQISAKLERVWLVVDRQTAVSKCFAFLEYPSADIAEEAKWALYSSHGSDALTFGRDLAALNTLFLNRHSTHLEHWDPLVSLVPYPAVATETVAQPKIFTTNEPAQAKKPKIQFKPWKVTSQTETAPNSLEEEQSLRIRFFLNPVLKACFLCQVVFDSEEELEAHGKESSEHQSRVEAYKQLEEPTKVARDRAAERRELYPEEPNLVTQHEKSESFGSKILKKLGWEAGKGLGPDGSGITEPIKVPNSFELNRVGCDDSATRRWIRWLIGACRSKVIQGNDKTGSMSF</sequence>
<keyword evidence="5" id="KW-0862">Zinc</keyword>
<keyword evidence="4" id="KW-0863">Zinc-finger</keyword>
<keyword evidence="6" id="KW-0694">RNA-binding</keyword>
<dbReference type="GO" id="GO:0005634">
    <property type="term" value="C:nucleus"/>
    <property type="evidence" value="ECO:0007669"/>
    <property type="project" value="UniProtKB-SubCell"/>
</dbReference>
<keyword evidence="11" id="KW-1185">Reference proteome</keyword>
<keyword evidence="2" id="KW-0479">Metal-binding</keyword>
<dbReference type="EMBL" id="MTSL01000165">
    <property type="protein sequence ID" value="PJF17706.1"/>
    <property type="molecule type" value="Genomic_DNA"/>
</dbReference>
<dbReference type="GO" id="GO:0003723">
    <property type="term" value="F:RNA binding"/>
    <property type="evidence" value="ECO:0007669"/>
    <property type="project" value="UniProtKB-KW"/>
</dbReference>
<dbReference type="InterPro" id="IPR035979">
    <property type="entry name" value="RBD_domain_sf"/>
</dbReference>
<dbReference type="PANTHER" id="PTHR13948:SF3">
    <property type="entry name" value="FI21118P1"/>
    <property type="match status" value="1"/>
</dbReference>
<evidence type="ECO:0000256" key="4">
    <source>
        <dbReference type="ARBA" id="ARBA00022771"/>
    </source>
</evidence>
<dbReference type="PROSITE" id="PS01358">
    <property type="entry name" value="ZF_RANBP2_1"/>
    <property type="match status" value="1"/>
</dbReference>
<evidence type="ECO:0000313" key="11">
    <source>
        <dbReference type="Proteomes" id="UP000240830"/>
    </source>
</evidence>
<evidence type="ECO:0000256" key="7">
    <source>
        <dbReference type="ARBA" id="ARBA00023242"/>
    </source>
</evidence>
<accession>A0A2H9TJ06</accession>
<dbReference type="AlphaFoldDB" id="A0A2H9TJ06"/>
<feature type="compositionally biased region" description="Basic and acidic residues" evidence="8">
    <location>
        <begin position="299"/>
        <end position="311"/>
    </location>
</feature>
<dbReference type="Proteomes" id="UP000240830">
    <property type="component" value="Unassembled WGS sequence"/>
</dbReference>
<evidence type="ECO:0000256" key="1">
    <source>
        <dbReference type="ARBA" id="ARBA00004123"/>
    </source>
</evidence>
<evidence type="ECO:0000256" key="2">
    <source>
        <dbReference type="ARBA" id="ARBA00022723"/>
    </source>
</evidence>
<keyword evidence="3" id="KW-0677">Repeat</keyword>